<comment type="caution">
    <text evidence="2">The sequence shown here is derived from an EMBL/GenBank/DDBJ whole genome shotgun (WGS) entry which is preliminary data.</text>
</comment>
<feature type="region of interest" description="Disordered" evidence="1">
    <location>
        <begin position="79"/>
        <end position="111"/>
    </location>
</feature>
<protein>
    <submittedName>
        <fullName evidence="2">Uncharacterized protein</fullName>
    </submittedName>
</protein>
<dbReference type="Proteomes" id="UP000820818">
    <property type="component" value="Linkage Group LG5"/>
</dbReference>
<name>A0AAD5PT12_9CRUS</name>
<proteinExistence type="predicted"/>
<dbReference type="EMBL" id="WJBH02000005">
    <property type="protein sequence ID" value="KAI9558392.1"/>
    <property type="molecule type" value="Genomic_DNA"/>
</dbReference>
<gene>
    <name evidence="2" type="ORF">GHT06_015171</name>
</gene>
<sequence length="111" mass="12203">MNGIPKKSGMHPGPHSSILEYSLQSISGPGHRIVRLPNPCTTGGATLDFAKIARHPSGHCPHQATRQTNRVLAWDHERDRDPHRELPKLPGTFIQPATGTPDERPLPDARI</sequence>
<accession>A0AAD5PT12</accession>
<evidence type="ECO:0000313" key="3">
    <source>
        <dbReference type="Proteomes" id="UP000820818"/>
    </source>
</evidence>
<keyword evidence="3" id="KW-1185">Reference proteome</keyword>
<evidence type="ECO:0000313" key="2">
    <source>
        <dbReference type="EMBL" id="KAI9558392.1"/>
    </source>
</evidence>
<organism evidence="2 3">
    <name type="scientific">Daphnia sinensis</name>
    <dbReference type="NCBI Taxonomy" id="1820382"/>
    <lineage>
        <taxon>Eukaryota</taxon>
        <taxon>Metazoa</taxon>
        <taxon>Ecdysozoa</taxon>
        <taxon>Arthropoda</taxon>
        <taxon>Crustacea</taxon>
        <taxon>Branchiopoda</taxon>
        <taxon>Diplostraca</taxon>
        <taxon>Cladocera</taxon>
        <taxon>Anomopoda</taxon>
        <taxon>Daphniidae</taxon>
        <taxon>Daphnia</taxon>
        <taxon>Daphnia similis group</taxon>
    </lineage>
</organism>
<evidence type="ECO:0000256" key="1">
    <source>
        <dbReference type="SAM" id="MobiDB-lite"/>
    </source>
</evidence>
<feature type="compositionally biased region" description="Basic and acidic residues" evidence="1">
    <location>
        <begin position="101"/>
        <end position="111"/>
    </location>
</feature>
<dbReference type="AlphaFoldDB" id="A0AAD5PT12"/>
<reference evidence="2 3" key="1">
    <citation type="submission" date="2022-05" db="EMBL/GenBank/DDBJ databases">
        <title>A multi-omics perspective on studying reproductive biology in Daphnia sinensis.</title>
        <authorList>
            <person name="Jia J."/>
        </authorList>
    </citation>
    <scope>NUCLEOTIDE SEQUENCE [LARGE SCALE GENOMIC DNA]</scope>
    <source>
        <strain evidence="2 3">WSL</strain>
    </source>
</reference>